<name>A0A6F9DPU7_9ASCI</name>
<evidence type="ECO:0000256" key="1">
    <source>
        <dbReference type="ARBA" id="ARBA00004123"/>
    </source>
</evidence>
<dbReference type="InterPro" id="IPR002720">
    <property type="entry name" value="RB_A"/>
</dbReference>
<evidence type="ECO:0000256" key="5">
    <source>
        <dbReference type="ARBA" id="ARBA00023163"/>
    </source>
</evidence>
<keyword evidence="4" id="KW-0805">Transcription regulation</keyword>
<dbReference type="Gene3D" id="1.10.472.140">
    <property type="match status" value="1"/>
</dbReference>
<dbReference type="SUPFAM" id="SSF47954">
    <property type="entry name" value="Cyclin-like"/>
    <property type="match status" value="2"/>
</dbReference>
<dbReference type="PANTHER" id="PTHR13742">
    <property type="entry name" value="RETINOBLASTOMA-ASSOCIATED PROTEIN RB -RELATED"/>
    <property type="match status" value="1"/>
</dbReference>
<feature type="region of interest" description="Disordered" evidence="8">
    <location>
        <begin position="849"/>
        <end position="894"/>
    </location>
</feature>
<organism evidence="11">
    <name type="scientific">Phallusia mammillata</name>
    <dbReference type="NCBI Taxonomy" id="59560"/>
    <lineage>
        <taxon>Eukaryota</taxon>
        <taxon>Metazoa</taxon>
        <taxon>Chordata</taxon>
        <taxon>Tunicata</taxon>
        <taxon>Ascidiacea</taxon>
        <taxon>Phlebobranchia</taxon>
        <taxon>Ascidiidae</taxon>
        <taxon>Phallusia</taxon>
    </lineage>
</organism>
<dbReference type="GO" id="GO:0005634">
    <property type="term" value="C:nucleus"/>
    <property type="evidence" value="ECO:0007669"/>
    <property type="project" value="UniProtKB-SubCell"/>
</dbReference>
<proteinExistence type="evidence at transcript level"/>
<dbReference type="SMART" id="SM01368">
    <property type="entry name" value="RB_A"/>
    <property type="match status" value="1"/>
</dbReference>
<evidence type="ECO:0000256" key="4">
    <source>
        <dbReference type="ARBA" id="ARBA00023015"/>
    </source>
</evidence>
<dbReference type="InterPro" id="IPR002719">
    <property type="entry name" value="RB_B"/>
</dbReference>
<feature type="compositionally biased region" description="Polar residues" evidence="8">
    <location>
        <begin position="667"/>
        <end position="679"/>
    </location>
</feature>
<comment type="subcellular location">
    <subcellularLocation>
        <location evidence="1">Nucleus</location>
    </subcellularLocation>
</comment>
<feature type="domain" description="Retinoblastoma-associated protein N-terminal" evidence="9">
    <location>
        <begin position="75"/>
        <end position="226"/>
    </location>
</feature>
<dbReference type="GO" id="GO:0006357">
    <property type="term" value="P:regulation of transcription by RNA polymerase II"/>
    <property type="evidence" value="ECO:0007669"/>
    <property type="project" value="InterPro"/>
</dbReference>
<dbReference type="GO" id="GO:2000134">
    <property type="term" value="P:negative regulation of G1/S transition of mitotic cell cycle"/>
    <property type="evidence" value="ECO:0007669"/>
    <property type="project" value="TreeGrafter"/>
</dbReference>
<dbReference type="EMBL" id="LR789602">
    <property type="protein sequence ID" value="CAB3265464.1"/>
    <property type="molecule type" value="mRNA"/>
</dbReference>
<evidence type="ECO:0000259" key="10">
    <source>
        <dbReference type="SMART" id="SM01368"/>
    </source>
</evidence>
<evidence type="ECO:0000256" key="8">
    <source>
        <dbReference type="SAM" id="MobiDB-lite"/>
    </source>
</evidence>
<dbReference type="Pfam" id="PF11934">
    <property type="entry name" value="DUF3452"/>
    <property type="match status" value="1"/>
</dbReference>
<sequence length="1030" mass="116069">MSQSEMVNGDDESDEVLKRFHELCLTVNMDKPTMELAWEWYEETRNHYTLEGDSLHWLVCSLYAACRRNLPSIQSVAGQAMSSNCVSLTKLLHEAKFSFISFLKKMDKWMQMNGKNEALADHVTSLGRSFEVSTNVFKKYMGIFCYVFLDPDDPKYLQNVKSNSNNPSRPHRSRRHRRTTCTPRDIFNFCWTIFIHAKGTQYHDMSDELVSSFQLLLSVINQCYINALTCEHRTSLLNPEFPGLPKGWDKPEFNPTEVGDCEIIGLLVEQKAALGLSKDDTEQFLLQTKVVNIHKWNKFVQSLLEPSSGVLSGTEKTLLMPQHFDANVKAISRLYEEYVLTEGDFDERVFLCDEVDKELGTPIKSPPPSLPGRRREMADHLSSAQPTMPRTPLTNREYLDRSEISNTGSLTPVSSAVQSSVKLRKILRAKKDKPSEKLLAIFSECSENPAEEIETRLVTLCERLKAEYVKPYGDIPASQESIAESRAVSSRTLYYHMLEGTMLQEKVRLSGKGDLTALLKRDDFHSLLFACCVEIVLDCNQSRRIFPWIVVAMDMNPYYFYKVIELVMRAEENLPNQCVKHLNHIEEQILESLAWKSDSPLWNALDESGGAGPQCEEVNHSQHMEGMMATPAGATNPVGSQSSPLAHPRLKAVAKGDMATTLRKTETSSAQDRFSSPSPGSAKRRLFSADRNSPIAAGLPQAAPSSPSSAAKTITFTPGSPRGKITLVPIKKTPESSKPKKAGSLALFFRKVYHMSGVRLRHLCENLVISADLRSKIWTCFEYSISKKGFELMRDRHIDQLLMCAVYVMAKITQHDQSFQEIMRCYRNQPQANSNVYRSVLIHRASSPALTSAPQTSGIRSNSTLPVPTPSSDPPSPALPQLPGSDNPQDEQHEERDDLIQFYNKVYVPMMREFVKQFSSSGDASQLEVPISPMPLTRKMIQSPRKVAGNIYISPLRARSHLPHGGTLEYNFQRSPAKQLREINSMMQKHRSPSINGKRHLAFGDDGEPDAKRPVSKRVQLIQAQRNGLQ</sequence>
<feature type="domain" description="Retinoblastoma-associated protein A-box" evidence="10">
    <location>
        <begin position="411"/>
        <end position="605"/>
    </location>
</feature>
<dbReference type="Pfam" id="PF01858">
    <property type="entry name" value="RB_A"/>
    <property type="match status" value="1"/>
</dbReference>
<protein>
    <submittedName>
        <fullName evidence="11">Retinoblastoma-like protein 1</fullName>
    </submittedName>
</protein>
<dbReference type="GO" id="GO:0005667">
    <property type="term" value="C:transcription regulator complex"/>
    <property type="evidence" value="ECO:0007669"/>
    <property type="project" value="TreeGrafter"/>
</dbReference>
<evidence type="ECO:0000256" key="2">
    <source>
        <dbReference type="ARBA" id="ARBA00009475"/>
    </source>
</evidence>
<dbReference type="InterPro" id="IPR036915">
    <property type="entry name" value="Cyclin-like_sf"/>
</dbReference>
<dbReference type="GO" id="GO:0000977">
    <property type="term" value="F:RNA polymerase II transcription regulatory region sequence-specific DNA binding"/>
    <property type="evidence" value="ECO:0007669"/>
    <property type="project" value="TreeGrafter"/>
</dbReference>
<dbReference type="GO" id="GO:0000785">
    <property type="term" value="C:chromatin"/>
    <property type="evidence" value="ECO:0007669"/>
    <property type="project" value="TreeGrafter"/>
</dbReference>
<accession>A0A6F9DPU7</accession>
<evidence type="ECO:0000256" key="3">
    <source>
        <dbReference type="ARBA" id="ARBA00022491"/>
    </source>
</evidence>
<dbReference type="AlphaFoldDB" id="A0A6F9DPU7"/>
<gene>
    <name evidence="11" type="primary">Rbl1</name>
</gene>
<keyword evidence="6" id="KW-0539">Nucleus</keyword>
<evidence type="ECO:0000313" key="11">
    <source>
        <dbReference type="EMBL" id="CAB3265464.1"/>
    </source>
</evidence>
<feature type="compositionally biased region" description="Polar residues" evidence="8">
    <location>
        <begin position="849"/>
        <end position="862"/>
    </location>
</feature>
<feature type="compositionally biased region" description="Polar residues" evidence="8">
    <location>
        <begin position="382"/>
        <end position="393"/>
    </location>
</feature>
<feature type="compositionally biased region" description="Low complexity" evidence="8">
    <location>
        <begin position="702"/>
        <end position="711"/>
    </location>
</feature>
<dbReference type="InterPro" id="IPR024599">
    <property type="entry name" value="RB_N"/>
</dbReference>
<keyword evidence="5" id="KW-0804">Transcription</keyword>
<evidence type="ECO:0000259" key="9">
    <source>
        <dbReference type="SMART" id="SM01367"/>
    </source>
</evidence>
<feature type="compositionally biased region" description="Pro residues" evidence="8">
    <location>
        <begin position="867"/>
        <end position="880"/>
    </location>
</feature>
<dbReference type="InterPro" id="IPR028309">
    <property type="entry name" value="RB_fam"/>
</dbReference>
<dbReference type="GO" id="GO:0030154">
    <property type="term" value="P:cell differentiation"/>
    <property type="evidence" value="ECO:0007669"/>
    <property type="project" value="TreeGrafter"/>
</dbReference>
<dbReference type="SMART" id="SM01367">
    <property type="entry name" value="DUF3452"/>
    <property type="match status" value="1"/>
</dbReference>
<feature type="compositionally biased region" description="Basic residues" evidence="8">
    <location>
        <begin position="989"/>
        <end position="1001"/>
    </location>
</feature>
<dbReference type="Gene3D" id="1.10.472.10">
    <property type="entry name" value="Cyclin-like"/>
    <property type="match status" value="3"/>
</dbReference>
<comment type="similarity">
    <text evidence="2">Belongs to the retinoblastoma protein (RB) family.</text>
</comment>
<feature type="region of interest" description="Disordered" evidence="8">
    <location>
        <begin position="989"/>
        <end position="1016"/>
    </location>
</feature>
<evidence type="ECO:0000256" key="6">
    <source>
        <dbReference type="ARBA" id="ARBA00023242"/>
    </source>
</evidence>
<reference evidence="11" key="1">
    <citation type="submission" date="2020-04" db="EMBL/GenBank/DDBJ databases">
        <authorList>
            <person name="Neveu A P."/>
        </authorList>
    </citation>
    <scope>NUCLEOTIDE SEQUENCE</scope>
    <source>
        <tissue evidence="11">Whole embryo</tissue>
    </source>
</reference>
<dbReference type="PANTHER" id="PTHR13742:SF17">
    <property type="entry name" value="RE32990P-RELATED"/>
    <property type="match status" value="1"/>
</dbReference>
<keyword evidence="3" id="KW-0678">Repressor</keyword>
<feature type="region of interest" description="Disordered" evidence="8">
    <location>
        <begin position="361"/>
        <end position="393"/>
    </location>
</feature>
<feature type="region of interest" description="Disordered" evidence="8">
    <location>
        <begin position="655"/>
        <end position="720"/>
    </location>
</feature>
<dbReference type="Pfam" id="PF01857">
    <property type="entry name" value="RB_B"/>
    <property type="match status" value="1"/>
</dbReference>
<evidence type="ECO:0000256" key="7">
    <source>
        <dbReference type="ARBA" id="ARBA00023306"/>
    </source>
</evidence>
<keyword evidence="7" id="KW-0131">Cell cycle</keyword>